<sequence>MVLSDRDIKKWIRDGKLKIEPFDKEMVQPSSVDLHLGNEFLMYDSHSQTIIDVRKDVSSLMKKVVMEENKPLILHPREFVLATSTEKICLPDNLVGRLEGKSSLGRMGLIVHSTAGYFDPGFCGQATLEIYNLANLAITLYPGMKICQFSFAVMTSPVEYPYGHTRNKSHYQGQKGVVGANTASIWGRK</sequence>
<dbReference type="PANTHER" id="PTHR42680">
    <property type="entry name" value="DCTP DEAMINASE"/>
    <property type="match status" value="1"/>
</dbReference>
<evidence type="ECO:0000256" key="4">
    <source>
        <dbReference type="HAMAP-Rule" id="MF_00146"/>
    </source>
</evidence>
<feature type="binding site" evidence="4">
    <location>
        <begin position="101"/>
        <end position="106"/>
    </location>
    <ligand>
        <name>dCTP</name>
        <dbReference type="ChEBI" id="CHEBI:61481"/>
    </ligand>
</feature>
<evidence type="ECO:0000256" key="1">
    <source>
        <dbReference type="ARBA" id="ARBA00022741"/>
    </source>
</evidence>
<keyword evidence="2 4" id="KW-0378">Hydrolase</keyword>
<organism evidence="5 6">
    <name type="scientific">Candidatus Amesbacteria bacterium RIFCSPHIGHO2_01_FULL_48_32b</name>
    <dbReference type="NCBI Taxonomy" id="1797253"/>
    <lineage>
        <taxon>Bacteria</taxon>
        <taxon>Candidatus Amesiibacteriota</taxon>
    </lineage>
</organism>
<comment type="function">
    <text evidence="4">Bifunctional enzyme that catalyzes both the deamination of dCTP to dUTP and the hydrolysis of dUTP to dUMP without releasing the toxic dUTP intermediate.</text>
</comment>
<feature type="site" description="Important for bifunctional activity" evidence="4">
    <location>
        <begin position="116"/>
        <end position="117"/>
    </location>
</feature>
<dbReference type="Gene3D" id="2.70.40.10">
    <property type="match status" value="1"/>
</dbReference>
<dbReference type="Proteomes" id="UP000178176">
    <property type="component" value="Unassembled WGS sequence"/>
</dbReference>
<dbReference type="GO" id="GO:0008829">
    <property type="term" value="F:dCTP deaminase activity"/>
    <property type="evidence" value="ECO:0007669"/>
    <property type="project" value="InterPro"/>
</dbReference>
<evidence type="ECO:0000313" key="5">
    <source>
        <dbReference type="EMBL" id="OGC93226.1"/>
    </source>
</evidence>
<evidence type="ECO:0000256" key="2">
    <source>
        <dbReference type="ARBA" id="ARBA00022801"/>
    </source>
</evidence>
<comment type="pathway">
    <text evidence="4">Pyrimidine metabolism; dUMP biosynthesis; dUMP from dCTP: step 1/1.</text>
</comment>
<feature type="binding site" evidence="4">
    <location>
        <begin position="127"/>
        <end position="129"/>
    </location>
    <ligand>
        <name>dCTP</name>
        <dbReference type="ChEBI" id="CHEBI:61481"/>
    </ligand>
</feature>
<comment type="similarity">
    <text evidence="4">Belongs to the dCTP deaminase family.</text>
</comment>
<comment type="caution">
    <text evidence="5">The sequence shown here is derived from an EMBL/GenBank/DDBJ whole genome shotgun (WGS) entry which is preliminary data.</text>
</comment>
<dbReference type="FunFam" id="2.70.40.10:FF:000005">
    <property type="entry name" value="dCTP deaminase, dUMP-forming"/>
    <property type="match status" value="1"/>
</dbReference>
<dbReference type="EMBL" id="MEXH01000001">
    <property type="protein sequence ID" value="OGC93226.1"/>
    <property type="molecule type" value="Genomic_DNA"/>
</dbReference>
<dbReference type="GO" id="GO:0033973">
    <property type="term" value="F:dCTP deaminase (dUMP-forming) activity"/>
    <property type="evidence" value="ECO:0007669"/>
    <property type="project" value="UniProtKB-UniRule"/>
</dbReference>
<proteinExistence type="inferred from homology"/>
<dbReference type="InterPro" id="IPR033704">
    <property type="entry name" value="dUTPase_trimeric"/>
</dbReference>
<feature type="active site" description="Proton donor/acceptor" evidence="4">
    <location>
        <position position="129"/>
    </location>
</feature>
<dbReference type="InterPro" id="IPR011962">
    <property type="entry name" value="dCTP_deaminase"/>
</dbReference>
<name>A0A1F4YHJ8_9BACT</name>
<dbReference type="AlphaFoldDB" id="A0A1F4YHJ8"/>
<keyword evidence="1 4" id="KW-0547">Nucleotide-binding</keyword>
<keyword evidence="3 4" id="KW-0546">Nucleotide metabolism</keyword>
<accession>A0A1F4YHJ8</accession>
<dbReference type="NCBIfam" id="TIGR02274">
    <property type="entry name" value="dCTP_deam"/>
    <property type="match status" value="1"/>
</dbReference>
<dbReference type="UniPathway" id="UPA00610">
    <property type="reaction ID" value="UER00667"/>
</dbReference>
<dbReference type="GO" id="GO:0006229">
    <property type="term" value="P:dUTP biosynthetic process"/>
    <property type="evidence" value="ECO:0007669"/>
    <property type="project" value="InterPro"/>
</dbReference>
<evidence type="ECO:0000256" key="3">
    <source>
        <dbReference type="ARBA" id="ARBA00023080"/>
    </source>
</evidence>
<dbReference type="EC" id="3.5.4.30" evidence="4"/>
<feature type="binding site" evidence="4">
    <location>
        <position position="119"/>
    </location>
    <ligand>
        <name>dCTP</name>
        <dbReference type="ChEBI" id="CHEBI:61481"/>
    </ligand>
</feature>
<dbReference type="GO" id="GO:0006226">
    <property type="term" value="P:dUMP biosynthetic process"/>
    <property type="evidence" value="ECO:0007669"/>
    <property type="project" value="UniProtKB-UniRule"/>
</dbReference>
<comment type="subunit">
    <text evidence="4">Homotrimer.</text>
</comment>
<dbReference type="GO" id="GO:0015949">
    <property type="term" value="P:nucleobase-containing small molecule interconversion"/>
    <property type="evidence" value="ECO:0007669"/>
    <property type="project" value="TreeGrafter"/>
</dbReference>
<evidence type="ECO:0000313" key="6">
    <source>
        <dbReference type="Proteomes" id="UP000178176"/>
    </source>
</evidence>
<dbReference type="HAMAP" id="MF_00146">
    <property type="entry name" value="dCTP_deaminase"/>
    <property type="match status" value="1"/>
</dbReference>
<dbReference type="PANTHER" id="PTHR42680:SF3">
    <property type="entry name" value="DCTP DEAMINASE"/>
    <property type="match status" value="1"/>
</dbReference>
<feature type="binding site" evidence="4">
    <location>
        <position position="148"/>
    </location>
    <ligand>
        <name>dCTP</name>
        <dbReference type="ChEBI" id="CHEBI:61481"/>
    </ligand>
</feature>
<protein>
    <recommendedName>
        <fullName evidence="4">dCTP deaminase, dUMP-forming</fullName>
        <ecNumber evidence="4">3.5.4.30</ecNumber>
    </recommendedName>
    <alternativeName>
        <fullName evidence="4">Bifunctional dCTP deaminase:dUTPase</fullName>
    </alternativeName>
    <alternativeName>
        <fullName evidence="4">DCD-DUT</fullName>
    </alternativeName>
</protein>
<feature type="binding site" evidence="4">
    <location>
        <position position="162"/>
    </location>
    <ligand>
        <name>dCTP</name>
        <dbReference type="ChEBI" id="CHEBI:61481"/>
    </ligand>
</feature>
<comment type="caution">
    <text evidence="4">Lacks conserved residue(s) required for the propagation of feature annotation.</text>
</comment>
<dbReference type="Pfam" id="PF22769">
    <property type="entry name" value="DCD"/>
    <property type="match status" value="1"/>
</dbReference>
<dbReference type="SUPFAM" id="SSF51283">
    <property type="entry name" value="dUTPase-like"/>
    <property type="match status" value="1"/>
</dbReference>
<dbReference type="CDD" id="cd07557">
    <property type="entry name" value="trimeric_dUTPase"/>
    <property type="match status" value="1"/>
</dbReference>
<reference evidence="5 6" key="1">
    <citation type="journal article" date="2016" name="Nat. Commun.">
        <title>Thousands of microbial genomes shed light on interconnected biogeochemical processes in an aquifer system.</title>
        <authorList>
            <person name="Anantharaman K."/>
            <person name="Brown C.T."/>
            <person name="Hug L.A."/>
            <person name="Sharon I."/>
            <person name="Castelle C.J."/>
            <person name="Probst A.J."/>
            <person name="Thomas B.C."/>
            <person name="Singh A."/>
            <person name="Wilkins M.J."/>
            <person name="Karaoz U."/>
            <person name="Brodie E.L."/>
            <person name="Williams K.H."/>
            <person name="Hubbard S.S."/>
            <person name="Banfield J.F."/>
        </authorList>
    </citation>
    <scope>NUCLEOTIDE SEQUENCE [LARGE SCALE GENOMIC DNA]</scope>
</reference>
<dbReference type="GO" id="GO:0000166">
    <property type="term" value="F:nucleotide binding"/>
    <property type="evidence" value="ECO:0007669"/>
    <property type="project" value="UniProtKB-KW"/>
</dbReference>
<comment type="catalytic activity">
    <reaction evidence="4">
        <text>dCTP + 2 H2O = dUMP + NH4(+) + diphosphate</text>
        <dbReference type="Rhea" id="RHEA:19205"/>
        <dbReference type="ChEBI" id="CHEBI:15377"/>
        <dbReference type="ChEBI" id="CHEBI:28938"/>
        <dbReference type="ChEBI" id="CHEBI:33019"/>
        <dbReference type="ChEBI" id="CHEBI:61481"/>
        <dbReference type="ChEBI" id="CHEBI:246422"/>
        <dbReference type="EC" id="3.5.4.30"/>
    </reaction>
</comment>
<feature type="binding site" evidence="4">
    <location>
        <position position="174"/>
    </location>
    <ligand>
        <name>dCTP</name>
        <dbReference type="ChEBI" id="CHEBI:61481"/>
    </ligand>
</feature>
<dbReference type="InterPro" id="IPR036157">
    <property type="entry name" value="dUTPase-like_sf"/>
</dbReference>
<gene>
    <name evidence="4" type="primary">dcd</name>
    <name evidence="5" type="ORF">A2876_04970</name>
</gene>